<dbReference type="HOGENOM" id="CLU_683377_0_0_1"/>
<evidence type="ECO:0000313" key="4">
    <source>
        <dbReference type="Proteomes" id="UP000008784"/>
    </source>
</evidence>
<comment type="caution">
    <text evidence="3">The sequence shown here is derived from an EMBL/GenBank/DDBJ whole genome shotgun (WGS) entry which is preliminary data.</text>
</comment>
<feature type="chain" id="PRO_5003425412" evidence="2">
    <location>
        <begin position="21"/>
        <end position="399"/>
    </location>
</feature>
<dbReference type="AlphaFoldDB" id="G1WXP3"/>
<dbReference type="EMBL" id="ADOT01000005">
    <property type="protein sequence ID" value="EGX54020.1"/>
    <property type="molecule type" value="Genomic_DNA"/>
</dbReference>
<dbReference type="OrthoDB" id="5327782at2759"/>
<gene>
    <name evidence="3" type="ORF">AOL_s00004g53</name>
</gene>
<keyword evidence="4" id="KW-1185">Reference proteome</keyword>
<dbReference type="RefSeq" id="XP_011117005.1">
    <property type="nucleotide sequence ID" value="XM_011118703.1"/>
</dbReference>
<dbReference type="eggNOG" id="ENOG502SX2V">
    <property type="taxonomic scope" value="Eukaryota"/>
</dbReference>
<feature type="region of interest" description="Disordered" evidence="1">
    <location>
        <begin position="22"/>
        <end position="51"/>
    </location>
</feature>
<dbReference type="OMA" id="EWPCYSS"/>
<feature type="compositionally biased region" description="Gly residues" evidence="1">
    <location>
        <begin position="23"/>
        <end position="46"/>
    </location>
</feature>
<keyword evidence="2" id="KW-0732">Signal</keyword>
<dbReference type="InParanoid" id="G1WXP3"/>
<evidence type="ECO:0000256" key="2">
    <source>
        <dbReference type="SAM" id="SignalP"/>
    </source>
</evidence>
<sequence>MRVARFAPLTLLFLTPIVDARRGGGGSDGGGGGDGGDTSGGGGGGSSDTTKCLDSRANQQKEIYDGPTFSGYYDGKLTFKYRLTESSSETTQPSNCISADNRYHTFTYDAVMNIGATTANGILDFLFWELRAFAPWDRGYSGNIAPLREVFRLASLGYPDLQITYPNGTVKSHATSRKISWITDITPVRNSTGNITSVNFSTDFVYTPLSDYGASATNNWVPLEDVCTIGYQFENSQYDSAVFYPRGRNETASGALLTVWLQPNVSDMSANVTGVGTDTVNFSLSNGRFQNLVGGAQPEWPCYSSGGIIFNDPPAGWEPFIKGRSSFTRDSYWNASGDFEVTFRGVLNVSASKPITGYNESADALPQWKMSGSSQTLQPVLTGAGLFFLALVSTMTFSI</sequence>
<protein>
    <submittedName>
        <fullName evidence="3">Uncharacterized protein</fullName>
    </submittedName>
</protein>
<dbReference type="STRING" id="756982.G1WXP3"/>
<evidence type="ECO:0000313" key="3">
    <source>
        <dbReference type="EMBL" id="EGX54020.1"/>
    </source>
</evidence>
<reference evidence="3 4" key="1">
    <citation type="journal article" date="2011" name="PLoS Pathog.">
        <title>Genomic and proteomic analyses of the fungus Arthrobotrys oligospora provide insights into nematode-trap formation.</title>
        <authorList>
            <person name="Yang J."/>
            <person name="Wang L."/>
            <person name="Ji X."/>
            <person name="Feng Y."/>
            <person name="Li X."/>
            <person name="Zou C."/>
            <person name="Xu J."/>
            <person name="Ren Y."/>
            <person name="Mi Q."/>
            <person name="Wu J."/>
            <person name="Liu S."/>
            <person name="Liu Y."/>
            <person name="Huang X."/>
            <person name="Wang H."/>
            <person name="Niu X."/>
            <person name="Li J."/>
            <person name="Liang L."/>
            <person name="Luo Y."/>
            <person name="Ji K."/>
            <person name="Zhou W."/>
            <person name="Yu Z."/>
            <person name="Li G."/>
            <person name="Liu Y."/>
            <person name="Li L."/>
            <person name="Qiao M."/>
            <person name="Feng L."/>
            <person name="Zhang K.-Q."/>
        </authorList>
    </citation>
    <scope>NUCLEOTIDE SEQUENCE [LARGE SCALE GENOMIC DNA]</scope>
    <source>
        <strain evidence="4">ATCC 24927 / CBS 115.81 / DSM 1491</strain>
    </source>
</reference>
<proteinExistence type="predicted"/>
<organism evidence="3 4">
    <name type="scientific">Arthrobotrys oligospora (strain ATCC 24927 / CBS 115.81 / DSM 1491)</name>
    <name type="common">Nematode-trapping fungus</name>
    <name type="synonym">Didymozoophaga oligospora</name>
    <dbReference type="NCBI Taxonomy" id="756982"/>
    <lineage>
        <taxon>Eukaryota</taxon>
        <taxon>Fungi</taxon>
        <taxon>Dikarya</taxon>
        <taxon>Ascomycota</taxon>
        <taxon>Pezizomycotina</taxon>
        <taxon>Orbiliomycetes</taxon>
        <taxon>Orbiliales</taxon>
        <taxon>Orbiliaceae</taxon>
        <taxon>Orbilia</taxon>
        <taxon>Orbilia oligospora</taxon>
    </lineage>
</organism>
<evidence type="ECO:0000256" key="1">
    <source>
        <dbReference type="SAM" id="MobiDB-lite"/>
    </source>
</evidence>
<accession>G1WXP3</accession>
<dbReference type="GeneID" id="22888415"/>
<name>G1WXP3_ARTOA</name>
<dbReference type="Proteomes" id="UP000008784">
    <property type="component" value="Unassembled WGS sequence"/>
</dbReference>
<feature type="signal peptide" evidence="2">
    <location>
        <begin position="1"/>
        <end position="20"/>
    </location>
</feature>